<sequence>MHPLHPHDPPVVGPFRLVGRLGEDSCSRMYVASSEEHPSVALRVIKASHSANPAFRTALGYRVENARHARSPYVSDLLDFDLERTTPWIATEYHQGIPLRSLVETHGPLPAEALRPLALALAQGLADLHTGHRTHAVLSPDTVLITRRGALLSDIGFEWAAAEVGPLSNQGFAAPEGNAAPAVDVYAWAAILVWAAGGRGMAEGIDRLPLQLRGLAEACLREDPALRPTSGDLVRLLGGPATPDPWPSDLVGLLDRQAEQATRALAAASPRRKRGKGVLLASGSAALALILVAAGVLLWPFSEEEPVSSEEDTTPALITDAGCLDDPGFPPPEGPIDEFDATYLAFSPDGDLLAVNSYNHGLTLWDWRAGEEIARPLAEIDQGVFTFAPVGCQLEVTTYDQFPQSDLRHTVATTVDIPSGEIRDYLGPQSERVLTGLTEPRSVYSFAYSPSGERAIINLRRDLNMEGRHPSTGIIDLDTGEVVETWDQEETDAFLYARYLDEERLIAISGRTLEVRQANTGRREQTIRNSTSPRIDLLEGEEIVYAAQDRILRWDLEAGTEVDSFPVPDYADMEEHTDHSVSNLRVDTELGLLHFSYVVVPNPSGGGEAPPPGSDRRFPNHGYLWDLETGEEIGDEDIASRPMDFHPDGEAIASIGPEGDVRILDPETFEVIDTLS</sequence>
<dbReference type="PATRIC" id="fig|1205910.3.peg.1598"/>
<dbReference type="Proteomes" id="UP000003779">
    <property type="component" value="Chromosome"/>
</dbReference>
<dbReference type="Gene3D" id="2.130.10.10">
    <property type="entry name" value="YVTN repeat-like/Quinoprotein amine dehydrogenase"/>
    <property type="match status" value="1"/>
</dbReference>
<accession>J7L7R1</accession>
<dbReference type="OrthoDB" id="3415066at2"/>
<protein>
    <submittedName>
        <fullName evidence="3">Kinase domain protein</fullName>
    </submittedName>
</protein>
<dbReference type="InterPro" id="IPR015943">
    <property type="entry name" value="WD40/YVTN_repeat-like_dom_sf"/>
</dbReference>
<dbReference type="KEGG" id="nal:B005_1684"/>
<name>J7L7R1_NOCAA</name>
<dbReference type="STRING" id="1205910.B005_1684"/>
<dbReference type="PROSITE" id="PS50082">
    <property type="entry name" value="WD_REPEATS_2"/>
    <property type="match status" value="1"/>
</dbReference>
<dbReference type="InterPro" id="IPR011009">
    <property type="entry name" value="Kinase-like_dom_sf"/>
</dbReference>
<dbReference type="HOGENOM" id="CLU_000288_135_1_11"/>
<dbReference type="eggNOG" id="COG0515">
    <property type="taxonomic scope" value="Bacteria"/>
</dbReference>
<keyword evidence="3" id="KW-0808">Transferase</keyword>
<gene>
    <name evidence="3" type="ordered locus">B005_1684</name>
</gene>
<dbReference type="SMART" id="SM00220">
    <property type="entry name" value="S_TKc"/>
    <property type="match status" value="1"/>
</dbReference>
<keyword evidence="3" id="KW-0418">Kinase</keyword>
<proteinExistence type="predicted"/>
<dbReference type="GO" id="GO:0005524">
    <property type="term" value="F:ATP binding"/>
    <property type="evidence" value="ECO:0007669"/>
    <property type="project" value="InterPro"/>
</dbReference>
<evidence type="ECO:0000313" key="3">
    <source>
        <dbReference type="EMBL" id="AFR09668.1"/>
    </source>
</evidence>
<dbReference type="AlphaFoldDB" id="J7L7R1"/>
<reference evidence="3 4" key="1">
    <citation type="journal article" date="2012" name="J. Bacteriol.">
        <title>Whole-Genome Sequence of Nocardiopsis alba Strain ATCC BAA-2165, Associated with Honeybees.</title>
        <authorList>
            <person name="Qiao J."/>
            <person name="Chen L."/>
            <person name="Li Y."/>
            <person name="Wang J."/>
            <person name="Zhang W."/>
            <person name="Chen S."/>
        </authorList>
    </citation>
    <scope>NUCLEOTIDE SEQUENCE [LARGE SCALE GENOMIC DNA]</scope>
    <source>
        <strain evidence="4">ATCC BAA-2165 / BE74</strain>
    </source>
</reference>
<dbReference type="Gene3D" id="1.10.510.10">
    <property type="entry name" value="Transferase(Phosphotransferase) domain 1"/>
    <property type="match status" value="1"/>
</dbReference>
<dbReference type="PROSITE" id="PS50011">
    <property type="entry name" value="PROTEIN_KINASE_DOM"/>
    <property type="match status" value="1"/>
</dbReference>
<evidence type="ECO:0000259" key="2">
    <source>
        <dbReference type="PROSITE" id="PS50011"/>
    </source>
</evidence>
<dbReference type="SUPFAM" id="SSF56112">
    <property type="entry name" value="Protein kinase-like (PK-like)"/>
    <property type="match status" value="1"/>
</dbReference>
<evidence type="ECO:0000313" key="4">
    <source>
        <dbReference type="Proteomes" id="UP000003779"/>
    </source>
</evidence>
<organism evidence="3 4">
    <name type="scientific">Nocardiopsis alba (strain ATCC BAA-2165 / BE74)</name>
    <dbReference type="NCBI Taxonomy" id="1205910"/>
    <lineage>
        <taxon>Bacteria</taxon>
        <taxon>Bacillati</taxon>
        <taxon>Actinomycetota</taxon>
        <taxon>Actinomycetes</taxon>
        <taxon>Streptosporangiales</taxon>
        <taxon>Nocardiopsidaceae</taxon>
        <taxon>Nocardiopsis</taxon>
    </lineage>
</organism>
<dbReference type="InterPro" id="IPR001680">
    <property type="entry name" value="WD40_rpt"/>
</dbReference>
<keyword evidence="1" id="KW-0853">WD repeat</keyword>
<dbReference type="EMBL" id="CP003788">
    <property type="protein sequence ID" value="AFR09668.1"/>
    <property type="molecule type" value="Genomic_DNA"/>
</dbReference>
<feature type="repeat" description="WD" evidence="1">
    <location>
        <begin position="344"/>
        <end position="375"/>
    </location>
</feature>
<dbReference type="GO" id="GO:0004672">
    <property type="term" value="F:protein kinase activity"/>
    <property type="evidence" value="ECO:0007669"/>
    <property type="project" value="InterPro"/>
</dbReference>
<evidence type="ECO:0000256" key="1">
    <source>
        <dbReference type="PROSITE-ProRule" id="PRU00221"/>
    </source>
</evidence>
<reference evidence="4" key="2">
    <citation type="submission" date="2012-08" db="EMBL/GenBank/DDBJ databases">
        <title>Whole-genome sequence of Nocardiopsis alba strain ATCC BAA-2165 associated with honeybees.</title>
        <authorList>
            <person name="Qiao J."/>
            <person name="Chen L."/>
            <person name="Li Y."/>
            <person name="Wang J."/>
            <person name="Zhang W."/>
            <person name="Chen S."/>
        </authorList>
    </citation>
    <scope>NUCLEOTIDE SEQUENCE [LARGE SCALE GENOMIC DNA]</scope>
    <source>
        <strain evidence="4">ATCC BAA-2165 / BE74</strain>
    </source>
</reference>
<feature type="domain" description="Protein kinase" evidence="2">
    <location>
        <begin position="15"/>
        <end position="247"/>
    </location>
</feature>
<dbReference type="SUPFAM" id="SSF69322">
    <property type="entry name" value="Tricorn protease domain 2"/>
    <property type="match status" value="1"/>
</dbReference>
<dbReference type="Gene3D" id="3.30.200.20">
    <property type="entry name" value="Phosphorylase Kinase, domain 1"/>
    <property type="match status" value="1"/>
</dbReference>
<dbReference type="InterPro" id="IPR000719">
    <property type="entry name" value="Prot_kinase_dom"/>
</dbReference>